<comment type="caution">
    <text evidence="3">The sequence shown here is derived from an EMBL/GenBank/DDBJ whole genome shotgun (WGS) entry which is preliminary data.</text>
</comment>
<reference evidence="3 4" key="1">
    <citation type="submission" date="2007-03" db="EMBL/GenBank/DDBJ databases">
        <authorList>
            <person name="Stal L."/>
            <person name="Ferriera S."/>
            <person name="Johnson J."/>
            <person name="Kravitz S."/>
            <person name="Beeson K."/>
            <person name="Sutton G."/>
            <person name="Rogers Y.-H."/>
            <person name="Friedman R."/>
            <person name="Frazier M."/>
            <person name="Venter J.C."/>
        </authorList>
    </citation>
    <scope>NUCLEOTIDE SEQUENCE [LARGE SCALE GENOMIC DNA]</scope>
    <source>
        <strain evidence="3 4">CCY0110</strain>
    </source>
</reference>
<evidence type="ECO:0000313" key="4">
    <source>
        <dbReference type="Proteomes" id="UP000003781"/>
    </source>
</evidence>
<dbReference type="eggNOG" id="COG0343">
    <property type="taxonomic scope" value="Bacteria"/>
</dbReference>
<dbReference type="SUPFAM" id="SSF51713">
    <property type="entry name" value="tRNA-guanine transglycosylase"/>
    <property type="match status" value="1"/>
</dbReference>
<dbReference type="Proteomes" id="UP000003781">
    <property type="component" value="Unassembled WGS sequence"/>
</dbReference>
<dbReference type="InterPro" id="IPR002616">
    <property type="entry name" value="tRNA_ribo_trans-like"/>
</dbReference>
<keyword evidence="4" id="KW-1185">Reference proteome</keyword>
<organism evidence="3 4">
    <name type="scientific">Crocosphaera chwakensis CCY0110</name>
    <dbReference type="NCBI Taxonomy" id="391612"/>
    <lineage>
        <taxon>Bacteria</taxon>
        <taxon>Bacillati</taxon>
        <taxon>Cyanobacteriota</taxon>
        <taxon>Cyanophyceae</taxon>
        <taxon>Oscillatoriophycideae</taxon>
        <taxon>Chroococcales</taxon>
        <taxon>Aphanothecaceae</taxon>
        <taxon>Crocosphaera</taxon>
        <taxon>Crocosphaera chwakensis</taxon>
    </lineage>
</organism>
<dbReference type="InterPro" id="IPR049251">
    <property type="entry name" value="DUF6884"/>
</dbReference>
<dbReference type="Pfam" id="PF01702">
    <property type="entry name" value="TGT"/>
    <property type="match status" value="1"/>
</dbReference>
<feature type="domain" description="DUF6884" evidence="2">
    <location>
        <begin position="84"/>
        <end position="164"/>
    </location>
</feature>
<gene>
    <name evidence="3" type="ORF">CY0110_29009</name>
</gene>
<dbReference type="Pfam" id="PF21818">
    <property type="entry name" value="DUF6884"/>
    <property type="match status" value="1"/>
</dbReference>
<dbReference type="RefSeq" id="WP_008278843.1">
    <property type="nucleotide sequence ID" value="NZ_AAXW01000110.1"/>
</dbReference>
<evidence type="ECO:0000259" key="1">
    <source>
        <dbReference type="Pfam" id="PF01702"/>
    </source>
</evidence>
<accession>A3IZM8</accession>
<dbReference type="InterPro" id="IPR036511">
    <property type="entry name" value="TGT-like_sf"/>
</dbReference>
<evidence type="ECO:0000259" key="2">
    <source>
        <dbReference type="Pfam" id="PF21818"/>
    </source>
</evidence>
<dbReference type="GO" id="GO:0006400">
    <property type="term" value="P:tRNA modification"/>
    <property type="evidence" value="ECO:0007669"/>
    <property type="project" value="InterPro"/>
</dbReference>
<protein>
    <submittedName>
        <fullName evidence="3">Uncharacterized protein</fullName>
    </submittedName>
</protein>
<name>A3IZM8_9CHRO</name>
<evidence type="ECO:0000313" key="3">
    <source>
        <dbReference type="EMBL" id="EAZ88064.1"/>
    </source>
</evidence>
<dbReference type="NCBIfam" id="NF041059">
    <property type="entry name" value="DpdA"/>
    <property type="match status" value="1"/>
</dbReference>
<dbReference type="EMBL" id="AAXW01000110">
    <property type="protein sequence ID" value="EAZ88064.1"/>
    <property type="molecule type" value="Genomic_DNA"/>
</dbReference>
<proteinExistence type="predicted"/>
<sequence length="711" mass="82374">MPIPRVLIVTNCTGEKKFKPENQLTLSDFKEPNLLKARSKELEQFACCAGEMYRGKQHLRLMEGVKLLRQTGAKNSNNGLFTVDVAIISAGYGLIKEDKMIVPYEVTFNTMKAQEVDEWAKFLNIHEAYENIISDYDLIFVLLSENYLRALNFPSKTQLNQTFIFLASWGSRDYIKVNLSKHFICPLSNLEAKSYGYGLVGLKGFLFKKFAQKVIEDDQLLSKVFNDPQLFKKVLDTKPIQLNLPFINSHQSVKGRSELSELIPLPSDHNPAPNYHHGMQYFIPEWDDYVDPNFDFLKDSFSSKRVPHQDDVYAHEMFTNPNYDGILVSRGVFEKSQKKREAILAKGIHNYIRFSGKIMGDCGAFGYLTKEVPPYTTDEILDYYQRCGFNYGVSIDHLIVGQFAKPGVREKRYDLTIQNAQEFLTKYAQNEYKFTPVGAIQGWSPKTYANAVKDYIEMGYTYLALGGLAREKTNIIIDILYAIYPHLKSHIRLHLFGVCRLNAIPIFRHLGVTSFDSASPLRKAWLDAKANYHGIDHNIYAAIRLPQANNKNSKIKKLIKFDLESYRKIELIYLLIFASILKWEIIQVLEQEAFNALRDFDNKKAYLDVTLETVLTYNQPFLKDRLLAKYKEMYKTLLEEKPWKDCDCVICKDLGIETVLFRGNNRNRRRGFHNTYIFYKRFKKLLEDMDKEKLNSDLETKTNKKEIVNIA</sequence>
<dbReference type="AlphaFoldDB" id="A3IZM8"/>
<dbReference type="Gene3D" id="3.20.20.105">
    <property type="entry name" value="Queuine tRNA-ribosyltransferase-like"/>
    <property type="match status" value="1"/>
</dbReference>
<dbReference type="InterPro" id="IPR053537">
    <property type="entry name" value="DNA-guanine_TGase"/>
</dbReference>
<feature type="domain" description="tRNA-guanine(15) transglycosylase-like" evidence="1">
    <location>
        <begin position="336"/>
        <end position="524"/>
    </location>
</feature>